<protein>
    <submittedName>
        <fullName evidence="1">Uncharacterized protein</fullName>
    </submittedName>
</protein>
<dbReference type="OrthoDB" id="1431934at2759"/>
<accession>A0A139IU92</accession>
<name>A0A139IU92_9PEZI</name>
<evidence type="ECO:0000313" key="1">
    <source>
        <dbReference type="EMBL" id="KXT18331.1"/>
    </source>
</evidence>
<gene>
    <name evidence="1" type="ORF">AC579_936</name>
</gene>
<dbReference type="EMBL" id="LFZO01000008">
    <property type="protein sequence ID" value="KXT18331.1"/>
    <property type="molecule type" value="Genomic_DNA"/>
</dbReference>
<dbReference type="Proteomes" id="UP000073492">
    <property type="component" value="Unassembled WGS sequence"/>
</dbReference>
<comment type="caution">
    <text evidence="1">The sequence shown here is derived from an EMBL/GenBank/DDBJ whole genome shotgun (WGS) entry which is preliminary data.</text>
</comment>
<keyword evidence="2" id="KW-1185">Reference proteome</keyword>
<organism evidence="1 2">
    <name type="scientific">Pseudocercospora musae</name>
    <dbReference type="NCBI Taxonomy" id="113226"/>
    <lineage>
        <taxon>Eukaryota</taxon>
        <taxon>Fungi</taxon>
        <taxon>Dikarya</taxon>
        <taxon>Ascomycota</taxon>
        <taxon>Pezizomycotina</taxon>
        <taxon>Dothideomycetes</taxon>
        <taxon>Dothideomycetidae</taxon>
        <taxon>Mycosphaerellales</taxon>
        <taxon>Mycosphaerellaceae</taxon>
        <taxon>Pseudocercospora</taxon>
    </lineage>
</organism>
<reference evidence="1 2" key="1">
    <citation type="submission" date="2015-07" db="EMBL/GenBank/DDBJ databases">
        <title>Comparative genomics of the Sigatoka disease complex on banana suggests a link between parallel evolutionary changes in Pseudocercospora fijiensis and Pseudocercospora eumusae and increased virulence on the banana host.</title>
        <authorList>
            <person name="Chang T.-C."/>
            <person name="Salvucci A."/>
            <person name="Crous P.W."/>
            <person name="Stergiopoulos I."/>
        </authorList>
    </citation>
    <scope>NUCLEOTIDE SEQUENCE [LARGE SCALE GENOMIC DNA]</scope>
    <source>
        <strain evidence="1 2">CBS 116634</strain>
    </source>
</reference>
<evidence type="ECO:0000313" key="2">
    <source>
        <dbReference type="Proteomes" id="UP000073492"/>
    </source>
</evidence>
<dbReference type="AlphaFoldDB" id="A0A139IU92"/>
<sequence length="95" mass="10542">MVPMMVRPHNGTNRATVNVNTILLQDRSYIFIDMDLPLQSHPFFIGGIFFPVFAHSQVEENWSGGGFGATMNASAIVRIASQRYSTISILEVVGR</sequence>
<proteinExistence type="predicted"/>